<dbReference type="AlphaFoldDB" id="G4NMN6"/>
<evidence type="ECO:0000313" key="2">
    <source>
        <dbReference type="EMBL" id="AEP35464.1"/>
    </source>
</evidence>
<evidence type="ECO:0000256" key="1">
    <source>
        <dbReference type="SAM" id="MobiDB-lite"/>
    </source>
</evidence>
<proteinExistence type="predicted"/>
<reference evidence="2 3" key="1">
    <citation type="journal article" date="2011" name="J. Exp. Med.">
        <title>A live-attenuated chlamydial vaccine protects against trachoma in nonhuman primates.</title>
        <authorList>
            <person name="Kari L."/>
            <person name="Whitmire W.M."/>
            <person name="Olivares-Zavaleta N."/>
            <person name="Goheen M.M."/>
            <person name="Taylor L.D."/>
            <person name="Carlson J.H."/>
            <person name="Sturdevant G.L."/>
            <person name="Lu C."/>
            <person name="Bakios L.E."/>
            <person name="Randall L.B."/>
            <person name="Parnell M.J."/>
            <person name="Zhong G."/>
            <person name="Caldwell H.D."/>
        </authorList>
    </citation>
    <scope>NUCLEOTIDE SEQUENCE [LARGE SCALE GENOMIC DNA]</scope>
    <source>
        <strain evidence="2 3">A2497</strain>
    </source>
</reference>
<dbReference type="KEGG" id="cra:CTO_0988"/>
<name>G4NMN6_CHLT4</name>
<organism evidence="2 3">
    <name type="scientific">Chlamydia trachomatis serovar A (strain A2497)</name>
    <dbReference type="NCBI Taxonomy" id="580047"/>
    <lineage>
        <taxon>Bacteria</taxon>
        <taxon>Pseudomonadati</taxon>
        <taxon>Chlamydiota</taxon>
        <taxon>Chlamydiia</taxon>
        <taxon>Chlamydiales</taxon>
        <taxon>Chlamydiaceae</taxon>
        <taxon>Chlamydia/Chlamydophila group</taxon>
        <taxon>Chlamydia</taxon>
    </lineage>
</organism>
<dbReference type="Proteomes" id="UP000009287">
    <property type="component" value="Chromosome"/>
</dbReference>
<gene>
    <name evidence="2" type="ordered locus">CTO_0988</name>
</gene>
<feature type="region of interest" description="Disordered" evidence="1">
    <location>
        <begin position="1"/>
        <end position="32"/>
    </location>
</feature>
<protein>
    <submittedName>
        <fullName evidence="2">Uncharacterized protein</fullName>
    </submittedName>
</protein>
<dbReference type="EMBL" id="CP002401">
    <property type="protein sequence ID" value="AEP35464.1"/>
    <property type="molecule type" value="Genomic_DNA"/>
</dbReference>
<accession>G4NMN6</accession>
<sequence length="32" mass="3699">MPSFSVEYMPDSSRNVGVLPSEEKKFSLPQRR</sequence>
<evidence type="ECO:0000313" key="3">
    <source>
        <dbReference type="Proteomes" id="UP000009287"/>
    </source>
</evidence>